<dbReference type="OrthoDB" id="9810135at2"/>
<accession>N4WMJ1</accession>
<dbReference type="AlphaFoldDB" id="N4WMJ1"/>
<dbReference type="PATRIC" id="fig|1308866.3.peg.1063"/>
<dbReference type="SUPFAM" id="SSF89550">
    <property type="entry name" value="PHP domain-like"/>
    <property type="match status" value="1"/>
</dbReference>
<evidence type="ECO:0000313" key="2">
    <source>
        <dbReference type="Proteomes" id="UP000012283"/>
    </source>
</evidence>
<sequence>MREYFVDLHIHIGRNQLGRPVKITGAHTLTLEHIMVEARERKGIDMVGVIDCHCPTVLKEIETCIRNGQASELKEGGIQFGSTTLILGSEIEIYDENCKGPIHVLCYFPGLETMKQFSHWLKGKVTNPELSSQRFYGSAKQLQYKVKQLHGLFIPAHVFTPFKSLYGKGVRYSLTEVFDKQLIDAVELGLSSDTTMADTISELHSYTYVTNSDAHSLAKIGREYQKMRLSYPNFYGLEMALKSTKNASIIANYGMNPKLGKYYSTVCKHCSNPLNGTQCSHCGSKQWIKGVRDRIMEIATPSTKIPERPPYIHQVPLEYIPGIGKKTYEKLLFHFDTEMNVIHYVEEEELKRVVGETLADSIIRLRKGDLVVKSGGGGSYGKIT</sequence>
<dbReference type="PANTHER" id="PTHR40084:SF1">
    <property type="entry name" value="PHOSPHOTRANSFERASE"/>
    <property type="match status" value="1"/>
</dbReference>
<dbReference type="EMBL" id="APML01000019">
    <property type="protein sequence ID" value="ENH97397.1"/>
    <property type="molecule type" value="Genomic_DNA"/>
</dbReference>
<dbReference type="Gene3D" id="1.10.150.20">
    <property type="entry name" value="5' to 3' exonuclease, C-terminal subdomain"/>
    <property type="match status" value="1"/>
</dbReference>
<dbReference type="Gene3D" id="3.20.20.140">
    <property type="entry name" value="Metal-dependent hydrolases"/>
    <property type="match status" value="1"/>
</dbReference>
<comment type="caution">
    <text evidence="1">The sequence shown here is derived from an EMBL/GenBank/DDBJ whole genome shotgun (WGS) entry which is preliminary data.</text>
</comment>
<evidence type="ECO:0008006" key="3">
    <source>
        <dbReference type="Google" id="ProtNLM"/>
    </source>
</evidence>
<dbReference type="InterPro" id="IPR010994">
    <property type="entry name" value="RuvA_2-like"/>
</dbReference>
<organism evidence="1 2">
    <name type="scientific">Gracilibacillus halophilus YIM-C55.5</name>
    <dbReference type="NCBI Taxonomy" id="1308866"/>
    <lineage>
        <taxon>Bacteria</taxon>
        <taxon>Bacillati</taxon>
        <taxon>Bacillota</taxon>
        <taxon>Bacilli</taxon>
        <taxon>Bacillales</taxon>
        <taxon>Bacillaceae</taxon>
        <taxon>Gracilibacillus</taxon>
    </lineage>
</organism>
<dbReference type="RefSeq" id="WP_003466286.1">
    <property type="nucleotide sequence ID" value="NZ_APML01000019.1"/>
</dbReference>
<name>N4WMJ1_9BACI</name>
<dbReference type="STRING" id="1308866.J416_05263"/>
<dbReference type="eggNOG" id="COG1379">
    <property type="taxonomic scope" value="Bacteria"/>
</dbReference>
<evidence type="ECO:0000313" key="1">
    <source>
        <dbReference type="EMBL" id="ENH97397.1"/>
    </source>
</evidence>
<dbReference type="PANTHER" id="PTHR40084">
    <property type="entry name" value="PHOSPHOHYDROLASE, PHP FAMILY"/>
    <property type="match status" value="1"/>
</dbReference>
<keyword evidence="2" id="KW-1185">Reference proteome</keyword>
<protein>
    <recommendedName>
        <fullName evidence="3">TIGR00375 family protein</fullName>
    </recommendedName>
</protein>
<dbReference type="SUPFAM" id="SSF47781">
    <property type="entry name" value="RuvA domain 2-like"/>
    <property type="match status" value="1"/>
</dbReference>
<gene>
    <name evidence="1" type="ORF">J416_05263</name>
</gene>
<dbReference type="CDD" id="cd19067">
    <property type="entry name" value="PfuEndoQ-like"/>
    <property type="match status" value="1"/>
</dbReference>
<dbReference type="InterPro" id="IPR016195">
    <property type="entry name" value="Pol/histidinol_Pase-like"/>
</dbReference>
<dbReference type="Proteomes" id="UP000012283">
    <property type="component" value="Unassembled WGS sequence"/>
</dbReference>
<proteinExistence type="predicted"/>
<reference evidence="1 2" key="1">
    <citation type="submission" date="2013-03" db="EMBL/GenBank/DDBJ databases">
        <title>Draft genome sequence of Gracibacillus halophilus YIM-C55.5, a moderately halophilic and thermophilic organism from the Xiaochaidamu salt lake.</title>
        <authorList>
            <person name="Sugumar T."/>
            <person name="Polireddy D.R."/>
            <person name="Antony A."/>
            <person name="Madhava Y.R."/>
            <person name="Sivakumar N."/>
        </authorList>
    </citation>
    <scope>NUCLEOTIDE SEQUENCE [LARGE SCALE GENOMIC DNA]</scope>
    <source>
        <strain evidence="1 2">YIM-C55.5</strain>
    </source>
</reference>